<feature type="region of interest" description="Disordered" evidence="4">
    <location>
        <begin position="827"/>
        <end position="863"/>
    </location>
</feature>
<dbReference type="GO" id="GO:0005730">
    <property type="term" value="C:nucleolus"/>
    <property type="evidence" value="ECO:0007669"/>
    <property type="project" value="UniProtKB-SubCell"/>
</dbReference>
<dbReference type="Pfam" id="PF00400">
    <property type="entry name" value="WD40"/>
    <property type="match status" value="8"/>
</dbReference>
<proteinExistence type="predicted"/>
<organism evidence="5">
    <name type="scientific">Emiliania huxleyi</name>
    <name type="common">Coccolithophore</name>
    <name type="synonym">Pontosphaera huxleyi</name>
    <dbReference type="NCBI Taxonomy" id="2903"/>
    <lineage>
        <taxon>Eukaryota</taxon>
        <taxon>Haptista</taxon>
        <taxon>Haptophyta</taxon>
        <taxon>Prymnesiophyceae</taxon>
        <taxon>Isochrysidales</taxon>
        <taxon>Noelaerhabdaceae</taxon>
        <taxon>Emiliania</taxon>
    </lineage>
</organism>
<dbReference type="PRINTS" id="PR00320">
    <property type="entry name" value="GPROTEINBRPT"/>
</dbReference>
<dbReference type="SUPFAM" id="SSF50978">
    <property type="entry name" value="WD40 repeat-like"/>
    <property type="match status" value="1"/>
</dbReference>
<feature type="repeat" description="WD" evidence="3">
    <location>
        <begin position="239"/>
        <end position="271"/>
    </location>
</feature>
<dbReference type="SUPFAM" id="SSF50998">
    <property type="entry name" value="Quinoprotein alcohol dehydrogenase-like"/>
    <property type="match status" value="1"/>
</dbReference>
<reference evidence="5" key="1">
    <citation type="submission" date="2021-01" db="EMBL/GenBank/DDBJ databases">
        <authorList>
            <person name="Corre E."/>
            <person name="Pelletier E."/>
            <person name="Niang G."/>
            <person name="Scheremetjew M."/>
            <person name="Finn R."/>
            <person name="Kale V."/>
            <person name="Holt S."/>
            <person name="Cochrane G."/>
            <person name="Meng A."/>
            <person name="Brown T."/>
            <person name="Cohen L."/>
        </authorList>
    </citation>
    <scope>NUCLEOTIDE SEQUENCE</scope>
    <source>
        <strain evidence="5">379</strain>
    </source>
</reference>
<dbReference type="SMART" id="SM00320">
    <property type="entry name" value="WD40"/>
    <property type="match status" value="13"/>
</dbReference>
<dbReference type="GO" id="GO:0000027">
    <property type="term" value="P:ribosomal large subunit assembly"/>
    <property type="evidence" value="ECO:0007669"/>
    <property type="project" value="TreeGrafter"/>
</dbReference>
<gene>
    <name evidence="5" type="ORF">EHUX00137_LOCUS1976</name>
</gene>
<dbReference type="InterPro" id="IPR015943">
    <property type="entry name" value="WD40/YVTN_repeat-like_dom_sf"/>
</dbReference>
<protein>
    <recommendedName>
        <fullName evidence="6">WD40 repeat-like protein</fullName>
    </recommendedName>
</protein>
<evidence type="ECO:0008006" key="6">
    <source>
        <dbReference type="Google" id="ProtNLM"/>
    </source>
</evidence>
<feature type="repeat" description="WD" evidence="3">
    <location>
        <begin position="52"/>
        <end position="84"/>
    </location>
</feature>
<name>A0A7S3RGJ1_EMIHU</name>
<accession>A0A7S3RGJ1</accession>
<keyword evidence="1 3" id="KW-0853">WD repeat</keyword>
<feature type="repeat" description="WD" evidence="3">
    <location>
        <begin position="537"/>
        <end position="571"/>
    </location>
</feature>
<feature type="repeat" description="WD" evidence="3">
    <location>
        <begin position="694"/>
        <end position="725"/>
    </location>
</feature>
<dbReference type="PANTHER" id="PTHR19848">
    <property type="entry name" value="WD40 REPEAT PROTEIN"/>
    <property type="match status" value="1"/>
</dbReference>
<evidence type="ECO:0000256" key="3">
    <source>
        <dbReference type="PROSITE-ProRule" id="PRU00221"/>
    </source>
</evidence>
<evidence type="ECO:0000313" key="5">
    <source>
        <dbReference type="EMBL" id="CAE0523833.1"/>
    </source>
</evidence>
<dbReference type="PROSITE" id="PS00678">
    <property type="entry name" value="WD_REPEATS_1"/>
    <property type="match status" value="1"/>
</dbReference>
<dbReference type="CDD" id="cd00200">
    <property type="entry name" value="WD40"/>
    <property type="match status" value="1"/>
</dbReference>
<feature type="repeat" description="WD" evidence="3">
    <location>
        <begin position="438"/>
        <end position="469"/>
    </location>
</feature>
<evidence type="ECO:0000256" key="2">
    <source>
        <dbReference type="ARBA" id="ARBA00022737"/>
    </source>
</evidence>
<feature type="repeat" description="WD" evidence="3">
    <location>
        <begin position="600"/>
        <end position="632"/>
    </location>
</feature>
<dbReference type="PROSITE" id="PS50294">
    <property type="entry name" value="WD_REPEATS_REGION"/>
    <property type="match status" value="5"/>
</dbReference>
<dbReference type="InterPro" id="IPR036322">
    <property type="entry name" value="WD40_repeat_dom_sf"/>
</dbReference>
<dbReference type="Gene3D" id="2.130.10.10">
    <property type="entry name" value="YVTN repeat-like/Quinoprotein amine dehydrogenase"/>
    <property type="match status" value="5"/>
</dbReference>
<dbReference type="EMBL" id="HBIR01002788">
    <property type="protein sequence ID" value="CAE0523833.1"/>
    <property type="molecule type" value="Transcribed_RNA"/>
</dbReference>
<sequence length="863" mass="93295">MALEIRRSIPHAHGGAILCVAYNPYARHIFTGGQDSLIKCWQSESGELVRSLSEHAGWVTGLAFANEIRSLFSCGIDGQLIAWSAKGDVVDTQRAGGKDASAGEARRSQSGPLHCLAWDSRRQRLLVGGNGSIWVYAFSTSDGSEYSGGKRSLQLLGELRDERGRAPHSSRGMAEPVRGIVIDEMGKVFTVGYDRALRVWDSARTEGPPAAAVDEPRGKPARRPPPSAESLMANLYSSTGCHDGAISAVTSDPDNNWLITGGFDRTIRVWSGDAKRVSELHGFGDTVTGLAYVPATRALWASANSPQPFIYDPRTLSDVTKYHLPEAASPAQLERTAMHRIQRLFTLWDTGEVLASTNTRQLLIWRFNPHGAASILHAHTDWVEALAYAHKPAERGEHGDEVGQDSLELISAGSDAVIRRWEPASRHNPALFDHTTSDAGHDGAVLCALYCGAVECFVTCGDDSTIRLWPEAGPTAAPRQPQVLTEHTDRVTGLALVGASTLASVSWDLTLRLWQLDAAFDTGAAAGATHASTHVIQNAHDDYILSVAFSPELGQIASSSADQGVKLWDVRCDTDSSPVDADGEMCVPEGKRGKRCCGVLLGHTSDVSCVKWSEPLALWVTSSEDRTVRLWNRGGVQVGEYRPPGDGITALALDRCHGCVIVGTMDAAVRIYAVAPDLSGESLWPFELKLVQTNSGHADAVRCVLHVPERQLYVTASWDRSIRVWRAYSPRTGNGAECADAADLGDAQAEEHDDGSDRQQTYAELHPLTEPKWLRKGGALERRRGEGGLRARRKIKPAEMDDATSKASSALGLKLLELETRLKATFTEPAAKPAPVRRARTSGEAGSMRRAASGREPSSRSVL</sequence>
<evidence type="ECO:0000256" key="4">
    <source>
        <dbReference type="SAM" id="MobiDB-lite"/>
    </source>
</evidence>
<feature type="region of interest" description="Disordered" evidence="4">
    <location>
        <begin position="206"/>
        <end position="227"/>
    </location>
</feature>
<keyword evidence="2" id="KW-0677">Repeat</keyword>
<feature type="repeat" description="WD" evidence="3">
    <location>
        <begin position="10"/>
        <end position="51"/>
    </location>
</feature>
<dbReference type="PANTHER" id="PTHR19848:SF8">
    <property type="entry name" value="F-BOX AND WD REPEAT DOMAIN CONTAINING 7"/>
    <property type="match status" value="1"/>
</dbReference>
<dbReference type="InterPro" id="IPR020472">
    <property type="entry name" value="WD40_PAC1"/>
</dbReference>
<dbReference type="AlphaFoldDB" id="A0A7S3RGJ1"/>
<dbReference type="PROSITE" id="PS50082">
    <property type="entry name" value="WD_REPEATS_2"/>
    <property type="match status" value="7"/>
</dbReference>
<dbReference type="InterPro" id="IPR011047">
    <property type="entry name" value="Quinoprotein_ADH-like_sf"/>
</dbReference>
<evidence type="ECO:0000256" key="1">
    <source>
        <dbReference type="ARBA" id="ARBA00022574"/>
    </source>
</evidence>
<dbReference type="InterPro" id="IPR001680">
    <property type="entry name" value="WD40_rpt"/>
</dbReference>
<dbReference type="InterPro" id="IPR019775">
    <property type="entry name" value="WD40_repeat_CS"/>
</dbReference>